<accession>A0A7R9AY00</accession>
<dbReference type="EMBL" id="OC002741">
    <property type="protein sequence ID" value="CAD7262301.1"/>
    <property type="molecule type" value="Genomic_DNA"/>
</dbReference>
<dbReference type="AlphaFoldDB" id="A0A7R9AY00"/>
<evidence type="ECO:0000313" key="2">
    <source>
        <dbReference type="EMBL" id="CAD7262301.1"/>
    </source>
</evidence>
<sequence>MLEETRALRSFVKTWKRPLEHFIRFNFGGHSLGSFHSPSGTRLCSLTCFTPTSAHGVSEERVDAQQRLQIVPPPPPGIITCERTRSGTRSEEMGQENQEFGDPTDTIEDARRASNTSAPNTYQLKTAELATSETPNFETSALQKLTSRDRIASGFYSTASRHARQALSVDYVSCIMACCGISSLQWFGTSWFYTVVGLKTQSQTKQHHTDSHDNRNLSKLVLFQYSLGPAVGGCLRILAVIKYVLARARDSQSLQGIAKLSTQADKQTQMEATQVDQGAPGTSTGFYRCDTVNGSGLLILTRPSNGQIFPQDLENKYSRNRKNNDYVLDGQRAATNSDYCWSGQLHDTS</sequence>
<feature type="region of interest" description="Disordered" evidence="1">
    <location>
        <begin position="86"/>
        <end position="105"/>
    </location>
</feature>
<organism evidence="2">
    <name type="scientific">Timema shepardi</name>
    <name type="common">Walking stick</name>
    <dbReference type="NCBI Taxonomy" id="629360"/>
    <lineage>
        <taxon>Eukaryota</taxon>
        <taxon>Metazoa</taxon>
        <taxon>Ecdysozoa</taxon>
        <taxon>Arthropoda</taxon>
        <taxon>Hexapoda</taxon>
        <taxon>Insecta</taxon>
        <taxon>Pterygota</taxon>
        <taxon>Neoptera</taxon>
        <taxon>Polyneoptera</taxon>
        <taxon>Phasmatodea</taxon>
        <taxon>Timematodea</taxon>
        <taxon>Timematoidea</taxon>
        <taxon>Timematidae</taxon>
        <taxon>Timema</taxon>
    </lineage>
</organism>
<reference evidence="2" key="1">
    <citation type="submission" date="2020-11" db="EMBL/GenBank/DDBJ databases">
        <authorList>
            <person name="Tran Van P."/>
        </authorList>
    </citation>
    <scope>NUCLEOTIDE SEQUENCE</scope>
</reference>
<name>A0A7R9AY00_TIMSH</name>
<protein>
    <submittedName>
        <fullName evidence="2">Uncharacterized protein</fullName>
    </submittedName>
</protein>
<proteinExistence type="predicted"/>
<gene>
    <name evidence="2" type="ORF">TSIB3V08_LOCUS6417</name>
</gene>
<evidence type="ECO:0000256" key="1">
    <source>
        <dbReference type="SAM" id="MobiDB-lite"/>
    </source>
</evidence>